<reference evidence="4" key="1">
    <citation type="submission" date="2015-02" db="EMBL/GenBank/DDBJ databases">
        <title>Genome sequencing for Strongylocentrotus purpuratus.</title>
        <authorList>
            <person name="Murali S."/>
            <person name="Liu Y."/>
            <person name="Vee V."/>
            <person name="English A."/>
            <person name="Wang M."/>
            <person name="Skinner E."/>
            <person name="Han Y."/>
            <person name="Muzny D.M."/>
            <person name="Worley K.C."/>
            <person name="Gibbs R.A."/>
        </authorList>
    </citation>
    <scope>NUCLEOTIDE SEQUENCE</scope>
</reference>
<name>A0A7M7SU93_STRPU</name>
<dbReference type="AlphaFoldDB" id="A0A7M7SU93"/>
<dbReference type="RefSeq" id="XP_003727463.1">
    <property type="nucleotide sequence ID" value="XM_003727415.3"/>
</dbReference>
<reference evidence="3" key="2">
    <citation type="submission" date="2021-01" db="UniProtKB">
        <authorList>
            <consortium name="EnsemblMetazoa"/>
        </authorList>
    </citation>
    <scope>IDENTIFICATION</scope>
</reference>
<dbReference type="OMA" id="CTICIIT"/>
<dbReference type="PANTHER" id="PTHR15907">
    <property type="entry name" value="DUF614 FAMILY PROTEIN-RELATED"/>
    <property type="match status" value="1"/>
</dbReference>
<keyword evidence="2" id="KW-1133">Transmembrane helix</keyword>
<evidence type="ECO:0000256" key="1">
    <source>
        <dbReference type="ARBA" id="ARBA00009024"/>
    </source>
</evidence>
<dbReference type="GeneID" id="100891563"/>
<dbReference type="NCBIfam" id="TIGR01571">
    <property type="entry name" value="A_thal_Cys_rich"/>
    <property type="match status" value="1"/>
</dbReference>
<evidence type="ECO:0000313" key="4">
    <source>
        <dbReference type="Proteomes" id="UP000007110"/>
    </source>
</evidence>
<evidence type="ECO:0000256" key="2">
    <source>
        <dbReference type="SAM" id="Phobius"/>
    </source>
</evidence>
<dbReference type="InParanoid" id="A0A7M7SU93"/>
<protein>
    <submittedName>
        <fullName evidence="3">Uncharacterized protein</fullName>
    </submittedName>
</protein>
<sequence>MGEWKHGTFGCFDNFGICIITYLVPCYTAGKNAEANGESCILYGCLSMLGCIGLWSMTSIRGKTRAAKGIDGSCINDLLCIWFCTLCALVQESQEWDNGGQAMARE</sequence>
<dbReference type="RefSeq" id="XP_030831837.1">
    <property type="nucleotide sequence ID" value="XM_030975977.1"/>
</dbReference>
<dbReference type="EnsemblMetazoa" id="XM_030975977">
    <property type="protein sequence ID" value="XP_030831837"/>
    <property type="gene ID" value="LOC115920343"/>
</dbReference>
<dbReference type="GeneID" id="115920343"/>
<keyword evidence="4" id="KW-1185">Reference proteome</keyword>
<dbReference type="InterPro" id="IPR006461">
    <property type="entry name" value="PLAC_motif_containing"/>
</dbReference>
<keyword evidence="2" id="KW-0472">Membrane</keyword>
<proteinExistence type="inferred from homology"/>
<keyword evidence="2" id="KW-0812">Transmembrane</keyword>
<comment type="similarity">
    <text evidence="1">Belongs to the cornifelin family.</text>
</comment>
<organism evidence="3 4">
    <name type="scientific">Strongylocentrotus purpuratus</name>
    <name type="common">Purple sea urchin</name>
    <dbReference type="NCBI Taxonomy" id="7668"/>
    <lineage>
        <taxon>Eukaryota</taxon>
        <taxon>Metazoa</taxon>
        <taxon>Echinodermata</taxon>
        <taxon>Eleutherozoa</taxon>
        <taxon>Echinozoa</taxon>
        <taxon>Echinoidea</taxon>
        <taxon>Euechinoidea</taxon>
        <taxon>Echinacea</taxon>
        <taxon>Camarodonta</taxon>
        <taxon>Echinidea</taxon>
        <taxon>Strongylocentrotidae</taxon>
        <taxon>Strongylocentrotus</taxon>
    </lineage>
</organism>
<dbReference type="KEGG" id="spu:100891563"/>
<dbReference type="EnsemblMetazoa" id="XM_003727415">
    <property type="protein sequence ID" value="XP_003727463"/>
    <property type="gene ID" value="LOC100891563"/>
</dbReference>
<feature type="transmembrane region" description="Helical" evidence="2">
    <location>
        <begin position="41"/>
        <end position="60"/>
    </location>
</feature>
<evidence type="ECO:0000313" key="3">
    <source>
        <dbReference type="EnsemblMetazoa" id="XP_030831837"/>
    </source>
</evidence>
<dbReference type="Proteomes" id="UP000007110">
    <property type="component" value="Unassembled WGS sequence"/>
</dbReference>
<dbReference type="KEGG" id="spu:115920343"/>
<dbReference type="Pfam" id="PF04749">
    <property type="entry name" value="PLAC8"/>
    <property type="match status" value="1"/>
</dbReference>
<dbReference type="OrthoDB" id="1045822at2759"/>
<accession>A0A7M7SU93</accession>